<evidence type="ECO:0000256" key="4">
    <source>
        <dbReference type="ARBA" id="ARBA00023125"/>
    </source>
</evidence>
<evidence type="ECO:0000259" key="8">
    <source>
        <dbReference type="PROSITE" id="PS50113"/>
    </source>
</evidence>
<feature type="domain" description="PAC" evidence="8">
    <location>
        <begin position="187"/>
        <end position="239"/>
    </location>
</feature>
<dbReference type="InterPro" id="IPR035965">
    <property type="entry name" value="PAS-like_dom_sf"/>
</dbReference>
<keyword evidence="4" id="KW-0238">DNA-binding</keyword>
<dbReference type="InterPro" id="IPR000700">
    <property type="entry name" value="PAS-assoc_C"/>
</dbReference>
<dbReference type="SUPFAM" id="SSF52540">
    <property type="entry name" value="P-loop containing nucleoside triphosphate hydrolases"/>
    <property type="match status" value="1"/>
</dbReference>
<dbReference type="GO" id="GO:0005524">
    <property type="term" value="F:ATP binding"/>
    <property type="evidence" value="ECO:0007669"/>
    <property type="project" value="UniProtKB-KW"/>
</dbReference>
<keyword evidence="3" id="KW-0805">Transcription regulation</keyword>
<dbReference type="InterPro" id="IPR025662">
    <property type="entry name" value="Sigma_54_int_dom_ATP-bd_1"/>
</dbReference>
<dbReference type="Gene3D" id="3.30.450.20">
    <property type="entry name" value="PAS domain"/>
    <property type="match status" value="2"/>
</dbReference>
<dbReference type="Pfam" id="PF00989">
    <property type="entry name" value="PAS"/>
    <property type="match status" value="1"/>
</dbReference>
<dbReference type="Pfam" id="PF00158">
    <property type="entry name" value="Sigma54_activat"/>
    <property type="match status" value="1"/>
</dbReference>
<dbReference type="SUPFAM" id="SSF55785">
    <property type="entry name" value="PYP-like sensor domain (PAS domain)"/>
    <property type="match status" value="2"/>
</dbReference>
<evidence type="ECO:0000313" key="9">
    <source>
        <dbReference type="EMBL" id="MDG4476221.1"/>
    </source>
</evidence>
<protein>
    <submittedName>
        <fullName evidence="9">Sigma 54-interacting transcriptional regulator</fullName>
    </submittedName>
</protein>
<dbReference type="PROSITE" id="PS00675">
    <property type="entry name" value="SIGMA54_INTERACT_1"/>
    <property type="match status" value="1"/>
</dbReference>
<comment type="caution">
    <text evidence="9">The sequence shown here is derived from an EMBL/GenBank/DDBJ whole genome shotgun (WGS) entry which is preliminary data.</text>
</comment>
<feature type="domain" description="Sigma-54 factor interaction" evidence="6">
    <location>
        <begin position="246"/>
        <end position="475"/>
    </location>
</feature>
<dbReference type="InterPro" id="IPR013767">
    <property type="entry name" value="PAS_fold"/>
</dbReference>
<dbReference type="InterPro" id="IPR000014">
    <property type="entry name" value="PAS"/>
</dbReference>
<sequence length="563" mass="62668">MQQDLILDSIADGVFTVDRNWNLTSFNKAAEHITGWHKEEVLGNPCNTIFHSSVCGDNCILAQSVESGMPIGNRSIFIKGKDGETIPISISAAPLTDPDGDVIGGVETFRDLTSVMTKDLVLESIADGVFTVNRSWKITSFNRAAELITGWKRQDAIGKSCSDVFHSSICGDNCAIAQSLYSGKPVTNRSIFVKNIDGKQIPLSISAAPLLDHEGNVIGGVETFRDLSVVTELRKQLSRRYTFGEILSKSVSMQRIFSILPEIAHSESNVLVLGESGTGKELVARAIHTSSRRNKGPFMAVNCGALPETLLESELFGYKAGAFTDAKHDRPGRFASAEKGTLFLDEIGDIPASLQVKLLRVLQEKVYEPLGSNKPVKSDVRIIAATNRNLQSLVQEGLFREDLFYRLNVVKIMLPPLRDRMEDVPMLTEHFIKQFGTQQGKDIVGISDEALSILMRYNFPGNIRELENIIEYSFILCHGGLIRPEHLPEPFAPKSQDNHQPGAIPLHKPLPLEEVEKQAILQALERNHWRRMITCRELKISKDTLRRKIERYGLINPLEEELD</sequence>
<dbReference type="InterPro" id="IPR003593">
    <property type="entry name" value="AAA+_ATPase"/>
</dbReference>
<dbReference type="InterPro" id="IPR025943">
    <property type="entry name" value="Sigma_54_int_dom_ATP-bd_2"/>
</dbReference>
<dbReference type="PANTHER" id="PTHR32071">
    <property type="entry name" value="TRANSCRIPTIONAL REGULATORY PROTEIN"/>
    <property type="match status" value="1"/>
</dbReference>
<proteinExistence type="predicted"/>
<evidence type="ECO:0000259" key="6">
    <source>
        <dbReference type="PROSITE" id="PS50045"/>
    </source>
</evidence>
<dbReference type="PROSITE" id="PS50112">
    <property type="entry name" value="PAS"/>
    <property type="match status" value="2"/>
</dbReference>
<dbReference type="Pfam" id="PF25601">
    <property type="entry name" value="AAA_lid_14"/>
    <property type="match status" value="1"/>
</dbReference>
<evidence type="ECO:0000313" key="10">
    <source>
        <dbReference type="Proteomes" id="UP001154240"/>
    </source>
</evidence>
<keyword evidence="5" id="KW-0804">Transcription</keyword>
<accession>A0A9X4MFC5</accession>
<keyword evidence="10" id="KW-1185">Reference proteome</keyword>
<evidence type="ECO:0000256" key="2">
    <source>
        <dbReference type="ARBA" id="ARBA00022840"/>
    </source>
</evidence>
<dbReference type="PROSITE" id="PS50113">
    <property type="entry name" value="PAC"/>
    <property type="match status" value="2"/>
</dbReference>
<dbReference type="Gene3D" id="1.10.8.60">
    <property type="match status" value="1"/>
</dbReference>
<dbReference type="InterPro" id="IPR027417">
    <property type="entry name" value="P-loop_NTPase"/>
</dbReference>
<dbReference type="SMART" id="SM00382">
    <property type="entry name" value="AAA"/>
    <property type="match status" value="1"/>
</dbReference>
<evidence type="ECO:0000259" key="7">
    <source>
        <dbReference type="PROSITE" id="PS50112"/>
    </source>
</evidence>
<dbReference type="GO" id="GO:0043565">
    <property type="term" value="F:sequence-specific DNA binding"/>
    <property type="evidence" value="ECO:0007669"/>
    <property type="project" value="InterPro"/>
</dbReference>
<dbReference type="SMART" id="SM00091">
    <property type="entry name" value="PAS"/>
    <property type="match status" value="2"/>
</dbReference>
<dbReference type="PROSITE" id="PS00676">
    <property type="entry name" value="SIGMA54_INTERACT_2"/>
    <property type="match status" value="1"/>
</dbReference>
<dbReference type="InterPro" id="IPR058031">
    <property type="entry name" value="AAA_lid_NorR"/>
</dbReference>
<dbReference type="InterPro" id="IPR009057">
    <property type="entry name" value="Homeodomain-like_sf"/>
</dbReference>
<keyword evidence="1" id="KW-0547">Nucleotide-binding</keyword>
<dbReference type="InterPro" id="IPR002078">
    <property type="entry name" value="Sigma_54_int"/>
</dbReference>
<gene>
    <name evidence="9" type="ORF">OLX77_08640</name>
</gene>
<dbReference type="Gene3D" id="3.40.50.300">
    <property type="entry name" value="P-loop containing nucleotide triphosphate hydrolases"/>
    <property type="match status" value="1"/>
</dbReference>
<dbReference type="GO" id="GO:0006355">
    <property type="term" value="P:regulation of DNA-templated transcription"/>
    <property type="evidence" value="ECO:0007669"/>
    <property type="project" value="InterPro"/>
</dbReference>
<dbReference type="AlphaFoldDB" id="A0A9X4MFC5"/>
<dbReference type="CDD" id="cd00130">
    <property type="entry name" value="PAS"/>
    <property type="match status" value="2"/>
</dbReference>
<reference evidence="9" key="2">
    <citation type="submission" date="2022-10" db="EMBL/GenBank/DDBJ databases">
        <authorList>
            <person name="Aronson H.S."/>
        </authorList>
    </citation>
    <scope>NUCLEOTIDE SEQUENCE</scope>
    <source>
        <strain evidence="9">RS19-109</strain>
    </source>
</reference>
<organism evidence="9 10">
    <name type="scientific">Thiovibrio frasassiensis</name>
    <dbReference type="NCBI Taxonomy" id="2984131"/>
    <lineage>
        <taxon>Bacteria</taxon>
        <taxon>Pseudomonadati</taxon>
        <taxon>Thermodesulfobacteriota</taxon>
        <taxon>Desulfobulbia</taxon>
        <taxon>Desulfobulbales</taxon>
        <taxon>Thiovibrionaceae</taxon>
        <taxon>Thiovibrio</taxon>
    </lineage>
</organism>
<dbReference type="InterPro" id="IPR002197">
    <property type="entry name" value="HTH_Fis"/>
</dbReference>
<feature type="domain" description="PAS" evidence="7">
    <location>
        <begin position="121"/>
        <end position="166"/>
    </location>
</feature>
<dbReference type="SUPFAM" id="SSF46689">
    <property type="entry name" value="Homeodomain-like"/>
    <property type="match status" value="1"/>
</dbReference>
<evidence type="ECO:0000256" key="3">
    <source>
        <dbReference type="ARBA" id="ARBA00023015"/>
    </source>
</evidence>
<dbReference type="Pfam" id="PF13426">
    <property type="entry name" value="PAS_9"/>
    <property type="match status" value="1"/>
</dbReference>
<dbReference type="FunFam" id="3.40.50.300:FF:000006">
    <property type="entry name" value="DNA-binding transcriptional regulator NtrC"/>
    <property type="match status" value="1"/>
</dbReference>
<reference evidence="9" key="1">
    <citation type="journal article" date="2022" name="bioRxiv">
        <title>Thiovibrio frasassiensisgen. nov., sp. nov., an autotrophic, elemental sulfur disproportionating bacterium isolated from sulfidic karst sediment, and proposal of Thiovibrionaceae fam. nov.</title>
        <authorList>
            <person name="Aronson H."/>
            <person name="Thomas C."/>
            <person name="Bhattacharyya M."/>
            <person name="Eckstein S."/>
            <person name="Jensen S."/>
            <person name="Barco R."/>
            <person name="Macalady J."/>
            <person name="Amend J."/>
        </authorList>
    </citation>
    <scope>NUCLEOTIDE SEQUENCE</scope>
    <source>
        <strain evidence="9">RS19-109</strain>
    </source>
</reference>
<dbReference type="PROSITE" id="PS00688">
    <property type="entry name" value="SIGMA54_INTERACT_3"/>
    <property type="match status" value="1"/>
</dbReference>
<dbReference type="Proteomes" id="UP001154240">
    <property type="component" value="Unassembled WGS sequence"/>
</dbReference>
<dbReference type="InterPro" id="IPR025944">
    <property type="entry name" value="Sigma_54_int_dom_CS"/>
</dbReference>
<keyword evidence="2" id="KW-0067">ATP-binding</keyword>
<name>A0A9X4MFC5_9BACT</name>
<dbReference type="EMBL" id="JAPHEH010000001">
    <property type="protein sequence ID" value="MDG4476221.1"/>
    <property type="molecule type" value="Genomic_DNA"/>
</dbReference>
<dbReference type="NCBIfam" id="TIGR00229">
    <property type="entry name" value="sensory_box"/>
    <property type="match status" value="2"/>
</dbReference>
<feature type="domain" description="PAC" evidence="8">
    <location>
        <begin position="72"/>
        <end position="124"/>
    </location>
</feature>
<evidence type="ECO:0000256" key="5">
    <source>
        <dbReference type="ARBA" id="ARBA00023163"/>
    </source>
</evidence>
<evidence type="ECO:0000256" key="1">
    <source>
        <dbReference type="ARBA" id="ARBA00022741"/>
    </source>
</evidence>
<dbReference type="PROSITE" id="PS50045">
    <property type="entry name" value="SIGMA54_INTERACT_4"/>
    <property type="match status" value="1"/>
</dbReference>
<dbReference type="Pfam" id="PF02954">
    <property type="entry name" value="HTH_8"/>
    <property type="match status" value="1"/>
</dbReference>
<dbReference type="CDD" id="cd00009">
    <property type="entry name" value="AAA"/>
    <property type="match status" value="1"/>
</dbReference>
<dbReference type="Gene3D" id="1.10.10.60">
    <property type="entry name" value="Homeodomain-like"/>
    <property type="match status" value="1"/>
</dbReference>
<feature type="domain" description="PAS" evidence="7">
    <location>
        <begin position="6"/>
        <end position="44"/>
    </location>
</feature>